<evidence type="ECO:0000256" key="4">
    <source>
        <dbReference type="ARBA" id="ARBA00022676"/>
    </source>
</evidence>
<keyword evidence="7" id="KW-0256">Endoplasmic reticulum</keyword>
<feature type="transmembrane region" description="Helical" evidence="10">
    <location>
        <begin position="181"/>
        <end position="214"/>
    </location>
</feature>
<dbReference type="Proteomes" id="UP001207276">
    <property type="component" value="Unassembled WGS sequence"/>
</dbReference>
<feature type="transmembrane region" description="Helical" evidence="10">
    <location>
        <begin position="314"/>
        <end position="333"/>
    </location>
</feature>
<keyword evidence="9 10" id="KW-0472">Membrane</keyword>
<feature type="transmembrane region" description="Helical" evidence="10">
    <location>
        <begin position="110"/>
        <end position="129"/>
    </location>
</feature>
<dbReference type="GO" id="GO:0016757">
    <property type="term" value="F:glycosyltransferase activity"/>
    <property type="evidence" value="ECO:0007669"/>
    <property type="project" value="UniProtKB-KW"/>
</dbReference>
<evidence type="ECO:0000256" key="1">
    <source>
        <dbReference type="ARBA" id="ARBA00004477"/>
    </source>
</evidence>
<comment type="caution">
    <text evidence="11">The sequence shown here is derived from an EMBL/GenBank/DDBJ whole genome shotgun (WGS) entry which is preliminary data.</text>
</comment>
<dbReference type="Pfam" id="PF04188">
    <property type="entry name" value="Mannosyl_trans2"/>
    <property type="match status" value="1"/>
</dbReference>
<evidence type="ECO:0000256" key="8">
    <source>
        <dbReference type="ARBA" id="ARBA00022989"/>
    </source>
</evidence>
<protein>
    <submittedName>
        <fullName evidence="11">Mannosyltransferase family protein</fullName>
    </submittedName>
</protein>
<keyword evidence="4 11" id="KW-0328">Glycosyltransferase</keyword>
<gene>
    <name evidence="11" type="ORF">ORG12_14935</name>
</gene>
<dbReference type="PANTHER" id="PTHR12468">
    <property type="entry name" value="GPI MANNOSYLTRANSFERASE 2"/>
    <property type="match status" value="1"/>
</dbReference>
<evidence type="ECO:0000256" key="9">
    <source>
        <dbReference type="ARBA" id="ARBA00023136"/>
    </source>
</evidence>
<evidence type="ECO:0000313" key="11">
    <source>
        <dbReference type="EMBL" id="MCX2849974.1"/>
    </source>
</evidence>
<feature type="transmembrane region" description="Helical" evidence="10">
    <location>
        <begin position="12"/>
        <end position="37"/>
    </location>
</feature>
<feature type="transmembrane region" description="Helical" evidence="10">
    <location>
        <begin position="141"/>
        <end position="161"/>
    </location>
</feature>
<accession>A0ABT3S567</accession>
<proteinExistence type="predicted"/>
<keyword evidence="6 10" id="KW-0812">Transmembrane</keyword>
<keyword evidence="3" id="KW-0337">GPI-anchor biosynthesis</keyword>
<evidence type="ECO:0000256" key="7">
    <source>
        <dbReference type="ARBA" id="ARBA00022824"/>
    </source>
</evidence>
<comment type="subcellular location">
    <subcellularLocation>
        <location evidence="1">Endoplasmic reticulum membrane</location>
        <topology evidence="1">Multi-pass membrane protein</topology>
    </subcellularLocation>
</comment>
<feature type="transmembrane region" description="Helical" evidence="10">
    <location>
        <begin position="363"/>
        <end position="381"/>
    </location>
</feature>
<name>A0ABT3S567_9MICO</name>
<dbReference type="EMBL" id="JAPJDE010000005">
    <property type="protein sequence ID" value="MCX2849974.1"/>
    <property type="molecule type" value="Genomic_DNA"/>
</dbReference>
<evidence type="ECO:0000256" key="6">
    <source>
        <dbReference type="ARBA" id="ARBA00022692"/>
    </source>
</evidence>
<dbReference type="InterPro" id="IPR007315">
    <property type="entry name" value="PIG-V/Gpi18"/>
</dbReference>
<keyword evidence="5" id="KW-0808">Transferase</keyword>
<keyword evidence="12" id="KW-1185">Reference proteome</keyword>
<evidence type="ECO:0000256" key="10">
    <source>
        <dbReference type="SAM" id="Phobius"/>
    </source>
</evidence>
<dbReference type="PANTHER" id="PTHR12468:SF2">
    <property type="entry name" value="GPI MANNOSYLTRANSFERASE 2"/>
    <property type="match status" value="1"/>
</dbReference>
<evidence type="ECO:0000313" key="12">
    <source>
        <dbReference type="Proteomes" id="UP001207276"/>
    </source>
</evidence>
<evidence type="ECO:0000256" key="2">
    <source>
        <dbReference type="ARBA" id="ARBA00004687"/>
    </source>
</evidence>
<dbReference type="RefSeq" id="WP_250894199.1">
    <property type="nucleotide sequence ID" value="NZ_CP104934.1"/>
</dbReference>
<keyword evidence="8 10" id="KW-1133">Transmembrane helix</keyword>
<evidence type="ECO:0000256" key="5">
    <source>
        <dbReference type="ARBA" id="ARBA00022679"/>
    </source>
</evidence>
<feature type="transmembrane region" description="Helical" evidence="10">
    <location>
        <begin position="226"/>
        <end position="249"/>
    </location>
</feature>
<sequence>MRARTVTRTLPDCLITLALYALARVVTTVTLTVGFAFTDPVGFGDTADPKGFFERSTAWDGQYFLEIARQGYPSTLPVDDTGAVQQNAWAFLPVFPALVRAVSTTGADPAVVAVLLATVFGGAASVALVSLLRPHVGRTTALWSGVFFAFGPVSFVLQVAYAESLGLLLTFAALVSMQRRHYWTVLPIVTVLAFTRPGALAIPLALALHAVLRLVQRDPVPVRERVAIVVTGLVTAAAGLAWPVVAALVTGVPDAYLQTELAWWRLHLDVHHFAPLTPWFLQADRFAGTLGVVAVLVAVGATGWWLSSRSTRRIGSVPLLGSASYLLSLFATFLPQQSLPRLLLPAAPLLGAPLLHRTALRRGIVLGGCVLAQPAAVWVLFLTHNP</sequence>
<comment type="pathway">
    <text evidence="2">Glycolipid biosynthesis; glycosylphosphatidylinositol-anchor biosynthesis.</text>
</comment>
<evidence type="ECO:0000256" key="3">
    <source>
        <dbReference type="ARBA" id="ARBA00022502"/>
    </source>
</evidence>
<reference evidence="11 12" key="1">
    <citation type="submission" date="2022-11" db="EMBL/GenBank/DDBJ databases">
        <title>Taxonomy of Curtobacterium flaccumfaciens.</title>
        <authorList>
            <person name="Osdaghi E."/>
            <person name="Taghavi S.M."/>
            <person name="Hamidizade M."/>
            <person name="Abachi H."/>
            <person name="Fazliarab A."/>
            <person name="Baeyen S."/>
            <person name="Portier P."/>
            <person name="Van Vaerenbergh J."/>
            <person name="Jacques M.-A."/>
        </authorList>
    </citation>
    <scope>NUCLEOTIDE SEQUENCE [LARGE SCALE GENOMIC DNA]</scope>
    <source>
        <strain evidence="11 12">LMG 3715</strain>
    </source>
</reference>
<organism evidence="11 12">
    <name type="scientific">Curtobacterium poinsettiae</name>
    <dbReference type="NCBI Taxonomy" id="159612"/>
    <lineage>
        <taxon>Bacteria</taxon>
        <taxon>Bacillati</taxon>
        <taxon>Actinomycetota</taxon>
        <taxon>Actinomycetes</taxon>
        <taxon>Micrococcales</taxon>
        <taxon>Microbacteriaceae</taxon>
        <taxon>Curtobacterium</taxon>
    </lineage>
</organism>
<feature type="transmembrane region" description="Helical" evidence="10">
    <location>
        <begin position="286"/>
        <end position="307"/>
    </location>
</feature>